<dbReference type="Proteomes" id="UP000778970">
    <property type="component" value="Unassembled WGS sequence"/>
</dbReference>
<sequence length="81" mass="8953">MSDQMYRPPGRMGCETLQVRVSVDFQPLIFQACPRCTGHGSECLIDLLTAIADDSSGFEASTDRGLDHPHVVQGGYRFARH</sequence>
<accession>A0A934QL09</accession>
<reference evidence="1" key="1">
    <citation type="submission" date="2017-08" db="EMBL/GenBank/DDBJ databases">
        <authorList>
            <person name="Imhoff J.F."/>
            <person name="Rahn T."/>
            <person name="Kuenzel S."/>
            <person name="Neulinger S.C."/>
        </authorList>
    </citation>
    <scope>NUCLEOTIDE SEQUENCE</scope>
    <source>
        <strain evidence="1">DSM 9154</strain>
    </source>
</reference>
<keyword evidence="2" id="KW-1185">Reference proteome</keyword>
<comment type="caution">
    <text evidence="1">The sequence shown here is derived from an EMBL/GenBank/DDBJ whole genome shotgun (WGS) entry which is preliminary data.</text>
</comment>
<name>A0A934QL09_9PROT</name>
<reference evidence="1" key="2">
    <citation type="journal article" date="2020" name="Microorganisms">
        <title>Osmotic Adaptation and Compatible Solute Biosynthesis of Phototrophic Bacteria as Revealed from Genome Analyses.</title>
        <authorList>
            <person name="Imhoff J.F."/>
            <person name="Rahn T."/>
            <person name="Kunzel S."/>
            <person name="Keller A."/>
            <person name="Neulinger S.C."/>
        </authorList>
    </citation>
    <scope>NUCLEOTIDE SEQUENCE</scope>
    <source>
        <strain evidence="1">DSM 9154</strain>
    </source>
</reference>
<gene>
    <name evidence="1" type="ORF">CKO21_16445</name>
</gene>
<dbReference type="RefSeq" id="WP_027287950.1">
    <property type="nucleotide sequence ID" value="NZ_NRRE01000030.1"/>
</dbReference>
<dbReference type="AlphaFoldDB" id="A0A934QL09"/>
<dbReference type="EMBL" id="NRRE01000030">
    <property type="protein sequence ID" value="MBK1698836.1"/>
    <property type="molecule type" value="Genomic_DNA"/>
</dbReference>
<protein>
    <submittedName>
        <fullName evidence="1">Uncharacterized protein</fullName>
    </submittedName>
</protein>
<evidence type="ECO:0000313" key="1">
    <source>
        <dbReference type="EMBL" id="MBK1698836.1"/>
    </source>
</evidence>
<evidence type="ECO:0000313" key="2">
    <source>
        <dbReference type="Proteomes" id="UP000778970"/>
    </source>
</evidence>
<organism evidence="1 2">
    <name type="scientific">Rhodovibrio salinarum</name>
    <dbReference type="NCBI Taxonomy" id="1087"/>
    <lineage>
        <taxon>Bacteria</taxon>
        <taxon>Pseudomonadati</taxon>
        <taxon>Pseudomonadota</taxon>
        <taxon>Alphaproteobacteria</taxon>
        <taxon>Rhodospirillales</taxon>
        <taxon>Rhodovibrionaceae</taxon>
        <taxon>Rhodovibrio</taxon>
    </lineage>
</organism>
<proteinExistence type="predicted"/>